<evidence type="ECO:0000259" key="4">
    <source>
        <dbReference type="PROSITE" id="PS50002"/>
    </source>
</evidence>
<dbReference type="AlphaFoldDB" id="A0A8K0A2V3"/>
<protein>
    <submittedName>
        <fullName evidence="5">SH3D19 protein</fullName>
    </submittedName>
</protein>
<feature type="compositionally biased region" description="Pro residues" evidence="3">
    <location>
        <begin position="28"/>
        <end position="44"/>
    </location>
</feature>
<proteinExistence type="predicted"/>
<dbReference type="Gene3D" id="2.30.30.40">
    <property type="entry name" value="SH3 Domains"/>
    <property type="match status" value="6"/>
</dbReference>
<dbReference type="OrthoDB" id="27823at2759"/>
<feature type="compositionally biased region" description="Pro residues" evidence="3">
    <location>
        <begin position="264"/>
        <end position="273"/>
    </location>
</feature>
<evidence type="ECO:0000256" key="1">
    <source>
        <dbReference type="ARBA" id="ARBA00022443"/>
    </source>
</evidence>
<dbReference type="InterPro" id="IPR050384">
    <property type="entry name" value="Endophilin_SH3RF"/>
</dbReference>
<feature type="domain" description="SH3" evidence="4">
    <location>
        <begin position="622"/>
        <end position="681"/>
    </location>
</feature>
<evidence type="ECO:0000256" key="3">
    <source>
        <dbReference type="SAM" id="MobiDB-lite"/>
    </source>
</evidence>
<gene>
    <name evidence="5" type="primary">SH3D19</name>
    <name evidence="5" type="ORF">BLAG_LOCUS21154</name>
</gene>
<name>A0A8K0A2V3_BRALA</name>
<dbReference type="PROSITE" id="PS50002">
    <property type="entry name" value="SH3"/>
    <property type="match status" value="6"/>
</dbReference>
<dbReference type="PRINTS" id="PR00452">
    <property type="entry name" value="SH3DOMAIN"/>
</dbReference>
<dbReference type="InterPro" id="IPR035835">
    <property type="entry name" value="Eve1_SH3_3"/>
</dbReference>
<feature type="compositionally biased region" description="Low complexity" evidence="3">
    <location>
        <begin position="419"/>
        <end position="439"/>
    </location>
</feature>
<dbReference type="SMART" id="SM00326">
    <property type="entry name" value="SH3"/>
    <property type="match status" value="6"/>
</dbReference>
<feature type="domain" description="SH3" evidence="4">
    <location>
        <begin position="693"/>
        <end position="752"/>
    </location>
</feature>
<feature type="compositionally biased region" description="Polar residues" evidence="3">
    <location>
        <begin position="287"/>
        <end position="296"/>
    </location>
</feature>
<dbReference type="Pfam" id="PF00018">
    <property type="entry name" value="SH3_1"/>
    <property type="match status" value="6"/>
</dbReference>
<dbReference type="PANTHER" id="PTHR14167">
    <property type="entry name" value="SH3 DOMAIN-CONTAINING"/>
    <property type="match status" value="1"/>
</dbReference>
<feature type="compositionally biased region" description="Low complexity" evidence="3">
    <location>
        <begin position="343"/>
        <end position="357"/>
    </location>
</feature>
<feature type="compositionally biased region" description="Low complexity" evidence="3">
    <location>
        <begin position="315"/>
        <end position="329"/>
    </location>
</feature>
<dbReference type="PANTHER" id="PTHR14167:SF48">
    <property type="entry name" value="SH3 DOMAIN-CONTAINING PROTEIN 19"/>
    <property type="match status" value="1"/>
</dbReference>
<sequence>METELVDVTGTSSRKPTVIRRGAAGPGRPAPTAPARPAPAPPRPAARTSVPQRTESMKQDTAAKPTVLSRKPSIPPSSKPKPAAGKRKLEITIVSAQPMTSTQMTAFNTGGSVASSSSTGTNQPTQEQVNTTTKKKSAPPPKPPPPTRPPPPSLKSSTGGKPGPTILRPKPVTKGSKPARPPPASKKVPKENPPSYNEVLKEIHQESPQTALLMAELGPNFTMTPAPQPQPPRPATWSTFPPEEPTQTGWASFDETVPKRSDPPSVPPPPLPSTRPRKAYKHPGKTSADSSRSGSPANEIENVENTKPPIPTQRPLSLDSSSSESSSGKVPPPVPSTRPQKRASISSVSSAGSEVLSYGLPDVIPKGGTDEETSGSGTEQKKAVPGTKKKAPPRPTSGPTLKRMGSNASQTSKPRMVHSSSVESSSSVSSGKPDSVGGSEWKAPPLPKRPGPGHPLFHYLMSWGEDDTLGPGEDNACDAHGIAQFDYEAAQDDELSFKAGDAILLIERVNADWLLGRVGSTKGLCPQSFVKVIIPLPGDAQDGTPAAPGSGPRAVALYDFEPGQSDDLGFNKGDTIFLLGKVGSEWYRGKCGKKEGMFPATYVNVVEDLPWKEPAQEKADTIRGPHCKARFDFEGESEGDLSFEEGDVISLLERVGDEWMKGELKGKAGIFPLSFVEVVENLPVDTVTATPSGDGAVVNVLYDFEGENSDELSVKAGKKLKVLSIVSADWLLGEVDGRQGRFPASFVDHIPSNVPAAPAEPSGNGTQGSSCYIAKYDFVGQSEGELSFKAGDRMSLISELDADWLTVMIDSNEGVVPRSYVEPAGGGGGGDGGSRPKALVLYDFEAVQEEELSLKEGEEVYLKEVFDDNWLVGEVKGRVGRFPVAFVQIITPLP</sequence>
<feature type="domain" description="SH3" evidence="4">
    <location>
        <begin position="767"/>
        <end position="826"/>
    </location>
</feature>
<evidence type="ECO:0000313" key="5">
    <source>
        <dbReference type="EMBL" id="CAH1268091.1"/>
    </source>
</evidence>
<keyword evidence="6" id="KW-1185">Reference proteome</keyword>
<feature type="compositionally biased region" description="Pro residues" evidence="3">
    <location>
        <begin position="138"/>
        <end position="153"/>
    </location>
</feature>
<accession>A0A8K0A2V3</accession>
<feature type="compositionally biased region" description="Basic residues" evidence="3">
    <location>
        <begin position="275"/>
        <end position="284"/>
    </location>
</feature>
<reference evidence="5" key="1">
    <citation type="submission" date="2022-01" db="EMBL/GenBank/DDBJ databases">
        <authorList>
            <person name="Braso-Vives M."/>
        </authorList>
    </citation>
    <scope>NUCLEOTIDE SEQUENCE</scope>
</reference>
<dbReference type="EMBL" id="OV696691">
    <property type="protein sequence ID" value="CAH1268091.1"/>
    <property type="molecule type" value="Genomic_DNA"/>
</dbReference>
<feature type="compositionally biased region" description="Low complexity" evidence="3">
    <location>
        <begin position="109"/>
        <end position="121"/>
    </location>
</feature>
<evidence type="ECO:0000256" key="2">
    <source>
        <dbReference type="PROSITE-ProRule" id="PRU00192"/>
    </source>
</evidence>
<dbReference type="SUPFAM" id="SSF50044">
    <property type="entry name" value="SH3-domain"/>
    <property type="match status" value="6"/>
</dbReference>
<feature type="compositionally biased region" description="Polar residues" evidence="3">
    <location>
        <begin position="94"/>
        <end position="108"/>
    </location>
</feature>
<organism evidence="5 6">
    <name type="scientific">Branchiostoma lanceolatum</name>
    <name type="common">Common lancelet</name>
    <name type="synonym">Amphioxus lanceolatum</name>
    <dbReference type="NCBI Taxonomy" id="7740"/>
    <lineage>
        <taxon>Eukaryota</taxon>
        <taxon>Metazoa</taxon>
        <taxon>Chordata</taxon>
        <taxon>Cephalochordata</taxon>
        <taxon>Leptocardii</taxon>
        <taxon>Amphioxiformes</taxon>
        <taxon>Branchiostomatidae</taxon>
        <taxon>Branchiostoma</taxon>
    </lineage>
</organism>
<feature type="domain" description="SH3" evidence="4">
    <location>
        <begin position="833"/>
        <end position="892"/>
    </location>
</feature>
<feature type="domain" description="SH3" evidence="4">
    <location>
        <begin position="549"/>
        <end position="608"/>
    </location>
</feature>
<dbReference type="CDD" id="cd00174">
    <property type="entry name" value="SH3"/>
    <property type="match status" value="4"/>
</dbReference>
<feature type="region of interest" description="Disordered" evidence="3">
    <location>
        <begin position="1"/>
        <end position="450"/>
    </location>
</feature>
<keyword evidence="1 2" id="KW-0728">SH3 domain</keyword>
<dbReference type="Proteomes" id="UP000838412">
    <property type="component" value="Chromosome 6"/>
</dbReference>
<dbReference type="PRINTS" id="PR00499">
    <property type="entry name" value="P67PHOX"/>
</dbReference>
<evidence type="ECO:0000313" key="6">
    <source>
        <dbReference type="Proteomes" id="UP000838412"/>
    </source>
</evidence>
<dbReference type="InterPro" id="IPR001452">
    <property type="entry name" value="SH3_domain"/>
</dbReference>
<dbReference type="InterPro" id="IPR036028">
    <property type="entry name" value="SH3-like_dom_sf"/>
</dbReference>
<dbReference type="CDD" id="cd11816">
    <property type="entry name" value="SH3_Eve1_3"/>
    <property type="match status" value="1"/>
</dbReference>
<feature type="domain" description="SH3" evidence="4">
    <location>
        <begin position="476"/>
        <end position="535"/>
    </location>
</feature>